<dbReference type="Pfam" id="PF13365">
    <property type="entry name" value="Trypsin_2"/>
    <property type="match status" value="1"/>
</dbReference>
<dbReference type="Proteomes" id="UP001597101">
    <property type="component" value="Unassembled WGS sequence"/>
</dbReference>
<dbReference type="InterPro" id="IPR043504">
    <property type="entry name" value="Peptidase_S1_PA_chymotrypsin"/>
</dbReference>
<dbReference type="EMBL" id="JBHTJV010000005">
    <property type="protein sequence ID" value="MFD0916426.1"/>
    <property type="molecule type" value="Genomic_DNA"/>
</dbReference>
<evidence type="ECO:0000256" key="1">
    <source>
        <dbReference type="SAM" id="SignalP"/>
    </source>
</evidence>
<dbReference type="InterPro" id="IPR009003">
    <property type="entry name" value="Peptidase_S1_PA"/>
</dbReference>
<gene>
    <name evidence="2" type="ORF">ACFQ14_08410</name>
</gene>
<sequence length="210" mass="22648">MNKITFRGYTALSRGAMAALVAALPATLLPASQALAAENAIARLNYAGLSRRSHCTASLIGPSRLLTARHCIENRPRRDLRVVFGYDRGEWVELRKVKSIHPHKSRDIAVICLDKRSAQKPLPMGDVKGLAKLSTADVTGYRRSKAHITTTLTCALQKGRTRARMECPVEPGMSGSPVRVDGKIVGVMASTSKAFSVATLADDLPDAPCK</sequence>
<dbReference type="SUPFAM" id="SSF50494">
    <property type="entry name" value="Trypsin-like serine proteases"/>
    <property type="match status" value="1"/>
</dbReference>
<reference evidence="3" key="1">
    <citation type="journal article" date="2019" name="Int. J. Syst. Evol. Microbiol.">
        <title>The Global Catalogue of Microorganisms (GCM) 10K type strain sequencing project: providing services to taxonomists for standard genome sequencing and annotation.</title>
        <authorList>
            <consortium name="The Broad Institute Genomics Platform"/>
            <consortium name="The Broad Institute Genome Sequencing Center for Infectious Disease"/>
            <person name="Wu L."/>
            <person name="Ma J."/>
        </authorList>
    </citation>
    <scope>NUCLEOTIDE SEQUENCE [LARGE SCALE GENOMIC DNA]</scope>
    <source>
        <strain evidence="3">CCUG 60023</strain>
    </source>
</reference>
<comment type="caution">
    <text evidence="2">The sequence shown here is derived from an EMBL/GenBank/DDBJ whole genome shotgun (WGS) entry which is preliminary data.</text>
</comment>
<name>A0ABW3FD95_9HYPH</name>
<dbReference type="EC" id="3.4.21.-" evidence="2"/>
<evidence type="ECO:0000313" key="2">
    <source>
        <dbReference type="EMBL" id="MFD0916426.1"/>
    </source>
</evidence>
<protein>
    <submittedName>
        <fullName evidence="2">Trypsin-like serine peptidase</fullName>
        <ecNumber evidence="2">3.4.21.-</ecNumber>
    </submittedName>
</protein>
<dbReference type="Gene3D" id="2.40.10.10">
    <property type="entry name" value="Trypsin-like serine proteases"/>
    <property type="match status" value="2"/>
</dbReference>
<dbReference type="RefSeq" id="WP_377212280.1">
    <property type="nucleotide sequence ID" value="NZ_JBHTJV010000005.1"/>
</dbReference>
<proteinExistence type="predicted"/>
<accession>A0ABW3FD95</accession>
<feature type="chain" id="PRO_5047186926" evidence="1">
    <location>
        <begin position="37"/>
        <end position="210"/>
    </location>
</feature>
<keyword evidence="2" id="KW-0378">Hydrolase</keyword>
<feature type="signal peptide" evidence="1">
    <location>
        <begin position="1"/>
        <end position="36"/>
    </location>
</feature>
<evidence type="ECO:0000313" key="3">
    <source>
        <dbReference type="Proteomes" id="UP001597101"/>
    </source>
</evidence>
<organism evidence="2 3">
    <name type="scientific">Pseudahrensia aquimaris</name>
    <dbReference type="NCBI Taxonomy" id="744461"/>
    <lineage>
        <taxon>Bacteria</taxon>
        <taxon>Pseudomonadati</taxon>
        <taxon>Pseudomonadota</taxon>
        <taxon>Alphaproteobacteria</taxon>
        <taxon>Hyphomicrobiales</taxon>
        <taxon>Ahrensiaceae</taxon>
        <taxon>Pseudahrensia</taxon>
    </lineage>
</organism>
<keyword evidence="1" id="KW-0732">Signal</keyword>
<dbReference type="GO" id="GO:0016787">
    <property type="term" value="F:hydrolase activity"/>
    <property type="evidence" value="ECO:0007669"/>
    <property type="project" value="UniProtKB-KW"/>
</dbReference>
<keyword evidence="3" id="KW-1185">Reference proteome</keyword>